<evidence type="ECO:0000313" key="3">
    <source>
        <dbReference type="EMBL" id="WXB16758.1"/>
    </source>
</evidence>
<dbReference type="InterPro" id="IPR046534">
    <property type="entry name" value="DUF6599"/>
</dbReference>
<dbReference type="EMBL" id="CP089984">
    <property type="protein sequence ID" value="WXB16758.1"/>
    <property type="molecule type" value="Genomic_DNA"/>
</dbReference>
<proteinExistence type="predicted"/>
<feature type="signal peptide" evidence="2">
    <location>
        <begin position="1"/>
        <end position="27"/>
    </location>
</feature>
<accession>A0ABZ2M0U9</accession>
<name>A0ABZ2M0U9_9BACT</name>
<keyword evidence="2" id="KW-0732">Signal</keyword>
<protein>
    <recommendedName>
        <fullName evidence="5">Lipoprotein</fullName>
    </recommendedName>
</protein>
<evidence type="ECO:0000256" key="1">
    <source>
        <dbReference type="SAM" id="MobiDB-lite"/>
    </source>
</evidence>
<keyword evidence="4" id="KW-1185">Reference proteome</keyword>
<dbReference type="Pfam" id="PF20244">
    <property type="entry name" value="DUF6599"/>
    <property type="match status" value="1"/>
</dbReference>
<gene>
    <name evidence="3" type="ORF">LZC94_05645</name>
</gene>
<evidence type="ECO:0000313" key="4">
    <source>
        <dbReference type="Proteomes" id="UP001370348"/>
    </source>
</evidence>
<reference evidence="3 4" key="1">
    <citation type="submission" date="2021-12" db="EMBL/GenBank/DDBJ databases">
        <title>Discovery of the Pendulisporaceae a myxobacterial family with distinct sporulation behavior and unique specialized metabolism.</title>
        <authorList>
            <person name="Garcia R."/>
            <person name="Popoff A."/>
            <person name="Bader C.D."/>
            <person name="Loehr J."/>
            <person name="Walesch S."/>
            <person name="Walt C."/>
            <person name="Boldt J."/>
            <person name="Bunk B."/>
            <person name="Haeckl F.J.F.P.J."/>
            <person name="Gunesch A.P."/>
            <person name="Birkelbach J."/>
            <person name="Nuebel U."/>
            <person name="Pietschmann T."/>
            <person name="Bach T."/>
            <person name="Mueller R."/>
        </authorList>
    </citation>
    <scope>NUCLEOTIDE SEQUENCE [LARGE SCALE GENOMIC DNA]</scope>
    <source>
        <strain evidence="3 4">MSr11954</strain>
    </source>
</reference>
<organism evidence="3 4">
    <name type="scientific">Pendulispora albinea</name>
    <dbReference type="NCBI Taxonomy" id="2741071"/>
    <lineage>
        <taxon>Bacteria</taxon>
        <taxon>Pseudomonadati</taxon>
        <taxon>Myxococcota</taxon>
        <taxon>Myxococcia</taxon>
        <taxon>Myxococcales</taxon>
        <taxon>Sorangiineae</taxon>
        <taxon>Pendulisporaceae</taxon>
        <taxon>Pendulispora</taxon>
    </lineage>
</organism>
<dbReference type="PROSITE" id="PS51257">
    <property type="entry name" value="PROKAR_LIPOPROTEIN"/>
    <property type="match status" value="1"/>
</dbReference>
<evidence type="ECO:0000256" key="2">
    <source>
        <dbReference type="SAM" id="SignalP"/>
    </source>
</evidence>
<feature type="chain" id="PRO_5046842782" description="Lipoprotein" evidence="2">
    <location>
        <begin position="28"/>
        <end position="399"/>
    </location>
</feature>
<feature type="region of interest" description="Disordered" evidence="1">
    <location>
        <begin position="31"/>
        <end position="63"/>
    </location>
</feature>
<sequence>MVKVSSRPGSALPLALLALLPMLGAGAGGFGCSKNEKPEERGAPPPPVVETAKPGACAAGGGTVDDPVQGEFFVRTAGSYCLEPQGDTKTYGDRGKLTMDQVCTTAVDGECEVYKSYGLKRAVIVRYVDGGGGGGSVEVILSTFGDPGGAYGMFSKRVIADADPADPRAPRAIAAGGAGALGNGRGYVWKGPYLAELTYLNEQESPEQIAKSSASVLTAIAEGLGGKLPGSPDKPAAAKALPTANLVPNGIQYFPKEMLGVARLGAGAVGYYKEGAKRYRVVSLVRDDADMAKDAMKLLRQRPGTLPVAQLADEALHLVVQDSPDRPKSEYVVARKGASILGIGDEDLALKPGEPAEKQAEVRLTKDEKVTRVRGWLVAAAGAGGAPAAGAADAGKPTR</sequence>
<evidence type="ECO:0008006" key="5">
    <source>
        <dbReference type="Google" id="ProtNLM"/>
    </source>
</evidence>
<dbReference type="Proteomes" id="UP001370348">
    <property type="component" value="Chromosome"/>
</dbReference>
<dbReference type="RefSeq" id="WP_394826388.1">
    <property type="nucleotide sequence ID" value="NZ_CP089984.1"/>
</dbReference>